<feature type="region of interest" description="Disordered" evidence="1">
    <location>
        <begin position="63"/>
        <end position="84"/>
    </location>
</feature>
<comment type="caution">
    <text evidence="2">The sequence shown here is derived from an EMBL/GenBank/DDBJ whole genome shotgun (WGS) entry which is preliminary data.</text>
</comment>
<name>A0ABV0GJT6_9BURK</name>
<reference evidence="2 3" key="1">
    <citation type="submission" date="2024-05" db="EMBL/GenBank/DDBJ databases">
        <title>Roseateles sp. 2.12 16S ribosomal RNA gene Genome sequencing and assembly.</title>
        <authorList>
            <person name="Woo H."/>
        </authorList>
    </citation>
    <scope>NUCLEOTIDE SEQUENCE [LARGE SCALE GENOMIC DNA]</scope>
    <source>
        <strain evidence="2 3">2.12</strain>
    </source>
</reference>
<organism evidence="2 3">
    <name type="scientific">Roseateles flavus</name>
    <dbReference type="NCBI Taxonomy" id="3149041"/>
    <lineage>
        <taxon>Bacteria</taxon>
        <taxon>Pseudomonadati</taxon>
        <taxon>Pseudomonadota</taxon>
        <taxon>Betaproteobacteria</taxon>
        <taxon>Burkholderiales</taxon>
        <taxon>Sphaerotilaceae</taxon>
        <taxon>Roseateles</taxon>
    </lineage>
</organism>
<dbReference type="EMBL" id="JBDPZC010000013">
    <property type="protein sequence ID" value="MEO3715371.1"/>
    <property type="molecule type" value="Genomic_DNA"/>
</dbReference>
<protein>
    <submittedName>
        <fullName evidence="2">Type II toxin-antitoxin system VapB family antitoxin</fullName>
    </submittedName>
</protein>
<dbReference type="Pfam" id="PF09957">
    <property type="entry name" value="VapB_antitoxin"/>
    <property type="match status" value="1"/>
</dbReference>
<accession>A0ABV0GJT6</accession>
<sequence>MRTNIEIDDELMAKALQAGPFKTKKEAVEAGLKLLARQAAYRELLKWRGKLKWEGGDDVDWAAAPESAPLSVHEPAPGERRARR</sequence>
<keyword evidence="3" id="KW-1185">Reference proteome</keyword>
<dbReference type="InterPro" id="IPR019239">
    <property type="entry name" value="VapB_antitoxin"/>
</dbReference>
<dbReference type="Proteomes" id="UP001462640">
    <property type="component" value="Unassembled WGS sequence"/>
</dbReference>
<gene>
    <name evidence="2" type="ORF">ABDJ40_21585</name>
</gene>
<proteinExistence type="predicted"/>
<evidence type="ECO:0000313" key="3">
    <source>
        <dbReference type="Proteomes" id="UP001462640"/>
    </source>
</evidence>
<dbReference type="RefSeq" id="WP_347612774.1">
    <property type="nucleotide sequence ID" value="NZ_JBDPZC010000013.1"/>
</dbReference>
<evidence type="ECO:0000256" key="1">
    <source>
        <dbReference type="SAM" id="MobiDB-lite"/>
    </source>
</evidence>
<evidence type="ECO:0000313" key="2">
    <source>
        <dbReference type="EMBL" id="MEO3715371.1"/>
    </source>
</evidence>